<evidence type="ECO:0000256" key="1">
    <source>
        <dbReference type="PROSITE-ProRule" id="PRU00339"/>
    </source>
</evidence>
<protein>
    <recommendedName>
        <fullName evidence="4">Tetratricopeptide repeat protein</fullName>
    </recommendedName>
</protein>
<name>A0A1E5Q6E7_9PROT</name>
<gene>
    <name evidence="2" type="ORF">BEN30_12800</name>
</gene>
<accession>A0A1E5Q6E7</accession>
<dbReference type="RefSeq" id="WP_069958467.1">
    <property type="nucleotide sequence ID" value="NZ_MCGG01000036.1"/>
</dbReference>
<dbReference type="STRING" id="28181.BEN30_12800"/>
<dbReference type="PROSITE" id="PS50005">
    <property type="entry name" value="TPR"/>
    <property type="match status" value="1"/>
</dbReference>
<organism evidence="2 3">
    <name type="scientific">Magnetovibrio blakemorei</name>
    <dbReference type="NCBI Taxonomy" id="28181"/>
    <lineage>
        <taxon>Bacteria</taxon>
        <taxon>Pseudomonadati</taxon>
        <taxon>Pseudomonadota</taxon>
        <taxon>Alphaproteobacteria</taxon>
        <taxon>Rhodospirillales</taxon>
        <taxon>Magnetovibrionaceae</taxon>
        <taxon>Magnetovibrio</taxon>
    </lineage>
</organism>
<dbReference type="AlphaFoldDB" id="A0A1E5Q6E7"/>
<keyword evidence="3" id="KW-1185">Reference proteome</keyword>
<dbReference type="EMBL" id="MCGG01000036">
    <property type="protein sequence ID" value="OEJ66262.1"/>
    <property type="molecule type" value="Genomic_DNA"/>
</dbReference>
<evidence type="ECO:0008006" key="4">
    <source>
        <dbReference type="Google" id="ProtNLM"/>
    </source>
</evidence>
<sequence length="168" mass="19020">MDLLAYEPGEMYFTEPLTPEVEALLHKASETYGDPIAEAHLLEAEHLAPEHLTVLVALYRYHYYRHQHAQALEVAIRVKKIVARRLNFASDWRDLGLPDVQRAAAHAAELVRFYLHALKGSGYLLLRLDDVERGLERLDKVAELDPKDRIGAAALADVTRQALQTDLT</sequence>
<proteinExistence type="predicted"/>
<dbReference type="OrthoDB" id="192577at2"/>
<reference evidence="3" key="1">
    <citation type="submission" date="2016-07" db="EMBL/GenBank/DDBJ databases">
        <authorList>
            <person name="Florea S."/>
            <person name="Webb J.S."/>
            <person name="Jaromczyk J."/>
            <person name="Schardl C.L."/>
        </authorList>
    </citation>
    <scope>NUCLEOTIDE SEQUENCE [LARGE SCALE GENOMIC DNA]</scope>
    <source>
        <strain evidence="3">MV-1</strain>
    </source>
</reference>
<evidence type="ECO:0000313" key="2">
    <source>
        <dbReference type="EMBL" id="OEJ66262.1"/>
    </source>
</evidence>
<feature type="repeat" description="TPR" evidence="1">
    <location>
        <begin position="115"/>
        <end position="148"/>
    </location>
</feature>
<dbReference type="Proteomes" id="UP000095347">
    <property type="component" value="Unassembled WGS sequence"/>
</dbReference>
<keyword evidence="1" id="KW-0802">TPR repeat</keyword>
<evidence type="ECO:0000313" key="3">
    <source>
        <dbReference type="Proteomes" id="UP000095347"/>
    </source>
</evidence>
<comment type="caution">
    <text evidence="2">The sequence shown here is derived from an EMBL/GenBank/DDBJ whole genome shotgun (WGS) entry which is preliminary data.</text>
</comment>
<dbReference type="InterPro" id="IPR019734">
    <property type="entry name" value="TPR_rpt"/>
</dbReference>